<reference evidence="1 2" key="1">
    <citation type="submission" date="2020-09" db="EMBL/GenBank/DDBJ databases">
        <title>The genome sequence of type strain Labrenzia polysiphoniae KACC 19711.</title>
        <authorList>
            <person name="Liu Y."/>
        </authorList>
    </citation>
    <scope>NUCLEOTIDE SEQUENCE [LARGE SCALE GENOMIC DNA]</scope>
    <source>
        <strain evidence="1 2">KACC 19711</strain>
    </source>
</reference>
<dbReference type="RefSeq" id="WP_192108689.1">
    <property type="nucleotide sequence ID" value="NZ_JACYXJ010000003.1"/>
</dbReference>
<gene>
    <name evidence="1" type="ORF">IG617_07865</name>
</gene>
<evidence type="ECO:0008006" key="3">
    <source>
        <dbReference type="Google" id="ProtNLM"/>
    </source>
</evidence>
<comment type="caution">
    <text evidence="1">The sequence shown here is derived from an EMBL/GenBank/DDBJ whole genome shotgun (WGS) entry which is preliminary data.</text>
</comment>
<dbReference type="Proteomes" id="UP000615687">
    <property type="component" value="Unassembled WGS sequence"/>
</dbReference>
<evidence type="ECO:0000313" key="2">
    <source>
        <dbReference type="Proteomes" id="UP000615687"/>
    </source>
</evidence>
<protein>
    <recommendedName>
        <fullName evidence="3">Secreted protein</fullName>
    </recommendedName>
</protein>
<accession>A0ABR9C8R6</accession>
<name>A0ABR9C8R6_9HYPH</name>
<dbReference type="EMBL" id="JACYXJ010000003">
    <property type="protein sequence ID" value="MBD8876197.1"/>
    <property type="molecule type" value="Genomic_DNA"/>
</dbReference>
<organism evidence="1 2">
    <name type="scientific">Roseibium polysiphoniae</name>
    <dbReference type="NCBI Taxonomy" id="2571221"/>
    <lineage>
        <taxon>Bacteria</taxon>
        <taxon>Pseudomonadati</taxon>
        <taxon>Pseudomonadota</taxon>
        <taxon>Alphaproteobacteria</taxon>
        <taxon>Hyphomicrobiales</taxon>
        <taxon>Stappiaceae</taxon>
        <taxon>Roseibium</taxon>
    </lineage>
</organism>
<proteinExistence type="predicted"/>
<sequence>MKLEHASLSHRLGKLALAAALVFEAGAGTLSSTPAQAQMPKIIVQCIAPLVPNADGTDCVRPAVKATTTCPAILDLQNGRCVEPIKYVKFRNCDTTPHRNYAVAVYPNRVYALFVNGKRQEEPSPWISNYYYHPRFAKGSDGYCAVN</sequence>
<keyword evidence="2" id="KW-1185">Reference proteome</keyword>
<evidence type="ECO:0000313" key="1">
    <source>
        <dbReference type="EMBL" id="MBD8876197.1"/>
    </source>
</evidence>